<keyword evidence="4 10" id="KW-0645">Protease</keyword>
<evidence type="ECO:0000256" key="4">
    <source>
        <dbReference type="ARBA" id="ARBA00022670"/>
    </source>
</evidence>
<organism evidence="16 17">
    <name type="scientific">Cuscuta campestris</name>
    <dbReference type="NCBI Taxonomy" id="132261"/>
    <lineage>
        <taxon>Eukaryota</taxon>
        <taxon>Viridiplantae</taxon>
        <taxon>Streptophyta</taxon>
        <taxon>Embryophyta</taxon>
        <taxon>Tracheophyta</taxon>
        <taxon>Spermatophyta</taxon>
        <taxon>Magnoliopsida</taxon>
        <taxon>eudicotyledons</taxon>
        <taxon>Gunneridae</taxon>
        <taxon>Pentapetalae</taxon>
        <taxon>asterids</taxon>
        <taxon>lamiids</taxon>
        <taxon>Solanales</taxon>
        <taxon>Convolvulaceae</taxon>
        <taxon>Cuscuteae</taxon>
        <taxon>Cuscuta</taxon>
        <taxon>Cuscuta subgen. Grammica</taxon>
        <taxon>Cuscuta sect. Cleistogrammica</taxon>
    </lineage>
</organism>
<dbReference type="InterPro" id="IPR034197">
    <property type="entry name" value="Peptidases_S8_3"/>
</dbReference>
<evidence type="ECO:0008006" key="18">
    <source>
        <dbReference type="Google" id="ProtNLM"/>
    </source>
</evidence>
<dbReference type="GO" id="GO:0005576">
    <property type="term" value="C:extracellular region"/>
    <property type="evidence" value="ECO:0007669"/>
    <property type="project" value="UniProtKB-SubCell"/>
</dbReference>
<dbReference type="GO" id="GO:0006508">
    <property type="term" value="P:proteolysis"/>
    <property type="evidence" value="ECO:0007669"/>
    <property type="project" value="UniProtKB-KW"/>
</dbReference>
<evidence type="ECO:0000256" key="2">
    <source>
        <dbReference type="ARBA" id="ARBA00011073"/>
    </source>
</evidence>
<dbReference type="InterPro" id="IPR023828">
    <property type="entry name" value="Peptidase_S8_Ser-AS"/>
</dbReference>
<keyword evidence="6 10" id="KW-0378">Hydrolase</keyword>
<evidence type="ECO:0000259" key="13">
    <source>
        <dbReference type="Pfam" id="PF00082"/>
    </source>
</evidence>
<keyword evidence="5 12" id="KW-0732">Signal</keyword>
<evidence type="ECO:0000259" key="15">
    <source>
        <dbReference type="Pfam" id="PF17766"/>
    </source>
</evidence>
<dbReference type="PANTHER" id="PTHR10795">
    <property type="entry name" value="PROPROTEIN CONVERTASE SUBTILISIN/KEXIN"/>
    <property type="match status" value="1"/>
</dbReference>
<dbReference type="Pfam" id="PF17766">
    <property type="entry name" value="fn3_6"/>
    <property type="match status" value="1"/>
</dbReference>
<dbReference type="Gene3D" id="3.50.30.30">
    <property type="match status" value="1"/>
</dbReference>
<evidence type="ECO:0000256" key="10">
    <source>
        <dbReference type="PROSITE-ProRule" id="PRU01240"/>
    </source>
</evidence>
<evidence type="ECO:0000256" key="3">
    <source>
        <dbReference type="ARBA" id="ARBA00022525"/>
    </source>
</evidence>
<keyword evidence="17" id="KW-1185">Reference proteome</keyword>
<evidence type="ECO:0000256" key="8">
    <source>
        <dbReference type="ARBA" id="ARBA00023180"/>
    </source>
</evidence>
<dbReference type="Pfam" id="PF00082">
    <property type="entry name" value="Peptidase_S8"/>
    <property type="match status" value="1"/>
</dbReference>
<evidence type="ECO:0000256" key="1">
    <source>
        <dbReference type="ARBA" id="ARBA00004613"/>
    </source>
</evidence>
<accession>A0A484NPM3</accession>
<sequence>MASPIALLQNTLQWLLLLLLPLLLAFHLFPPPFSSAQKQRSTYIVHMDKSFMPAAFPTHHHWYSAAVDSLNIPSTDDDDGGSSSPKLVYSYDNVVHGFSAVLSEGELGALKLLPGFVSAYKDRSFEMQTTHTPGFLKLNPDSGLWPASKFGEDVIIGVIDSGVWPESRSFGDLGMTEIPRRWKGICRGGKEFNSSACNKKLIGANYFNAGVLADKPGINISMNSARDTDGHGTHTASTAAGNSVGEASYFGYANGTARGVAPRARVAVYKVSWEEGSFTSDLIAGMDQAVADGVDVISISLGYREIPLHEDPIAIAAFSATMKSILVTGSAGNSGPTPGSLNNGAPWILTVGSGTTDRWFAGTLTLGNGQKFRGWTLFPGKTLVKNASLLYHPSISDCDSSEVVGQVANPSSTVLICVRPLAGDVFSSQMKYVGDAGILATVFINDEQSIFGSTYFPNPGVVISREDGDQVINYAKDAAGDPRATITFKETLFGEKPAPAVSKSSSRGPSPSYPGISKPDIMAPGVLILAAYSPSRLGTEFHLESGTSMACPHIAGIAAMLKGAHPEWSPSAIRSAIMTTAITLDNTGEQIKTSDDNSVATPLDMGSGLVDPNRAVDPGLVYDATPQDYLNLLCSMNLTATQFHGIARSPATVNCSDPNPDLNYPSYIALYPRGGNNGGTYDWSVQTFKRTVTNVGEGATRYRAKVEVPRNSNVTVSPMTLVFGKKMEKQSYSLTIRYRGDENRSKNVGSITWVEVNGYHTVRSPIVVSNTVEVW</sequence>
<name>A0A484NPM3_9ASTE</name>
<keyword evidence="7 10" id="KW-0720">Serine protease</keyword>
<feature type="active site" description="Charge relay system" evidence="9 10">
    <location>
        <position position="160"/>
    </location>
</feature>
<comment type="similarity">
    <text evidence="2 10">Belongs to the peptidase S8 family.</text>
</comment>
<dbReference type="Gene3D" id="3.30.70.80">
    <property type="entry name" value="Peptidase S8 propeptide/proteinase inhibitor I9"/>
    <property type="match status" value="1"/>
</dbReference>
<feature type="compositionally biased region" description="Low complexity" evidence="11">
    <location>
        <begin position="499"/>
        <end position="517"/>
    </location>
</feature>
<dbReference type="InterPro" id="IPR041469">
    <property type="entry name" value="Subtilisin-like_FN3"/>
</dbReference>
<dbReference type="FunFam" id="3.40.50.200:FF:000006">
    <property type="entry name" value="Subtilisin-like protease SBT1.5"/>
    <property type="match status" value="1"/>
</dbReference>
<dbReference type="InterPro" id="IPR015500">
    <property type="entry name" value="Peptidase_S8_subtilisin-rel"/>
</dbReference>
<evidence type="ECO:0000256" key="11">
    <source>
        <dbReference type="SAM" id="MobiDB-lite"/>
    </source>
</evidence>
<keyword evidence="8" id="KW-0325">Glycoprotein</keyword>
<feature type="signal peptide" evidence="12">
    <location>
        <begin position="1"/>
        <end position="25"/>
    </location>
</feature>
<feature type="domain" description="Peptidase S8/S53" evidence="13">
    <location>
        <begin position="151"/>
        <end position="587"/>
    </location>
</feature>
<gene>
    <name evidence="16" type="ORF">CCAM_LOCUS44094</name>
</gene>
<dbReference type="InterPro" id="IPR037045">
    <property type="entry name" value="S8pro/Inhibitor_I9_sf"/>
</dbReference>
<feature type="active site" description="Charge relay system" evidence="9 10">
    <location>
        <position position="548"/>
    </location>
</feature>
<evidence type="ECO:0000256" key="7">
    <source>
        <dbReference type="ARBA" id="ARBA00022825"/>
    </source>
</evidence>
<evidence type="ECO:0000256" key="5">
    <source>
        <dbReference type="ARBA" id="ARBA00022729"/>
    </source>
</evidence>
<dbReference type="Gene3D" id="3.40.50.200">
    <property type="entry name" value="Peptidase S8/S53 domain"/>
    <property type="match status" value="1"/>
</dbReference>
<dbReference type="InterPro" id="IPR000209">
    <property type="entry name" value="Peptidase_S8/S53_dom"/>
</dbReference>
<evidence type="ECO:0000256" key="12">
    <source>
        <dbReference type="SAM" id="SignalP"/>
    </source>
</evidence>
<dbReference type="PRINTS" id="PR00723">
    <property type="entry name" value="SUBTILISIN"/>
</dbReference>
<reference evidence="16 17" key="1">
    <citation type="submission" date="2018-04" db="EMBL/GenBank/DDBJ databases">
        <authorList>
            <person name="Vogel A."/>
        </authorList>
    </citation>
    <scope>NUCLEOTIDE SEQUENCE [LARGE SCALE GENOMIC DNA]</scope>
</reference>
<feature type="domain" description="Subtilisin-like protease fibronectin type-III" evidence="15">
    <location>
        <begin position="661"/>
        <end position="768"/>
    </location>
</feature>
<dbReference type="InterPro" id="IPR010259">
    <property type="entry name" value="S8pro/Inhibitor_I9"/>
</dbReference>
<proteinExistence type="inferred from homology"/>
<keyword evidence="3" id="KW-0964">Secreted</keyword>
<feature type="region of interest" description="Disordered" evidence="11">
    <location>
        <begin position="497"/>
        <end position="517"/>
    </location>
</feature>
<dbReference type="FunFam" id="3.30.70.80:FF:000003">
    <property type="entry name" value="Subtilisin-like protease SBT1.9"/>
    <property type="match status" value="1"/>
</dbReference>
<protein>
    <recommendedName>
        <fullName evidence="18">Subtilisin-like protease fibronectin type-III domain-containing protein</fullName>
    </recommendedName>
</protein>
<dbReference type="EMBL" id="OOIL02006805">
    <property type="protein sequence ID" value="VFR02319.1"/>
    <property type="molecule type" value="Genomic_DNA"/>
</dbReference>
<dbReference type="CDD" id="cd04852">
    <property type="entry name" value="Peptidases_S8_3"/>
    <property type="match status" value="1"/>
</dbReference>
<evidence type="ECO:0000259" key="14">
    <source>
        <dbReference type="Pfam" id="PF05922"/>
    </source>
</evidence>
<feature type="chain" id="PRO_5019726843" description="Subtilisin-like protease fibronectin type-III domain-containing protein" evidence="12">
    <location>
        <begin position="26"/>
        <end position="775"/>
    </location>
</feature>
<dbReference type="GO" id="GO:0004252">
    <property type="term" value="F:serine-type endopeptidase activity"/>
    <property type="evidence" value="ECO:0007669"/>
    <property type="project" value="UniProtKB-UniRule"/>
</dbReference>
<feature type="active site" description="Charge relay system" evidence="9 10">
    <location>
        <position position="231"/>
    </location>
</feature>
<dbReference type="PROSITE" id="PS51892">
    <property type="entry name" value="SUBTILASE"/>
    <property type="match status" value="1"/>
</dbReference>
<dbReference type="InterPro" id="IPR045051">
    <property type="entry name" value="SBT"/>
</dbReference>
<dbReference type="Gene3D" id="2.60.40.2310">
    <property type="match status" value="1"/>
</dbReference>
<comment type="subcellular location">
    <subcellularLocation>
        <location evidence="1">Secreted</location>
    </subcellularLocation>
</comment>
<dbReference type="Pfam" id="PF05922">
    <property type="entry name" value="Inhibitor_I9"/>
    <property type="match status" value="1"/>
</dbReference>
<feature type="domain" description="Inhibitor I9" evidence="14">
    <location>
        <begin position="42"/>
        <end position="127"/>
    </location>
</feature>
<evidence type="ECO:0000256" key="9">
    <source>
        <dbReference type="PIRSR" id="PIRSR615500-1"/>
    </source>
</evidence>
<evidence type="ECO:0000313" key="16">
    <source>
        <dbReference type="EMBL" id="VFR02319.1"/>
    </source>
</evidence>
<dbReference type="Proteomes" id="UP000595140">
    <property type="component" value="Unassembled WGS sequence"/>
</dbReference>
<dbReference type="AlphaFoldDB" id="A0A484NPM3"/>
<dbReference type="InterPro" id="IPR036852">
    <property type="entry name" value="Peptidase_S8/S53_dom_sf"/>
</dbReference>
<dbReference type="SUPFAM" id="SSF52743">
    <property type="entry name" value="Subtilisin-like"/>
    <property type="match status" value="1"/>
</dbReference>
<evidence type="ECO:0000256" key="6">
    <source>
        <dbReference type="ARBA" id="ARBA00022801"/>
    </source>
</evidence>
<dbReference type="OrthoDB" id="206201at2759"/>
<dbReference type="CDD" id="cd02120">
    <property type="entry name" value="PA_subtilisin_like"/>
    <property type="match status" value="1"/>
</dbReference>
<evidence type="ECO:0000313" key="17">
    <source>
        <dbReference type="Proteomes" id="UP000595140"/>
    </source>
</evidence>
<dbReference type="PROSITE" id="PS00138">
    <property type="entry name" value="SUBTILASE_SER"/>
    <property type="match status" value="1"/>
</dbReference>